<dbReference type="InterPro" id="IPR052526">
    <property type="entry name" value="HTH-type_Bedaq_tolerance"/>
</dbReference>
<dbReference type="PROSITE" id="PS50995">
    <property type="entry name" value="HTH_MARR_2"/>
    <property type="match status" value="1"/>
</dbReference>
<dbReference type="SUPFAM" id="SSF46785">
    <property type="entry name" value="Winged helix' DNA-binding domain"/>
    <property type="match status" value="1"/>
</dbReference>
<name>A0A7D6CH70_9ACTN</name>
<reference evidence="2" key="1">
    <citation type="submission" date="2020-08" db="EMBL/GenBank/DDBJ databases">
        <title>A bifunctional nitrone conjugated secondary metabolite targeting the ribosome.</title>
        <authorList>
            <person name="Limbrick E.M."/>
            <person name="Graf M."/>
            <person name="Derewacz D.K."/>
            <person name="Nguyen F."/>
            <person name="Spraggins J.M."/>
            <person name="Wieland M."/>
            <person name="Ynigez-Gutierrez A.E."/>
            <person name="Reisman B.J."/>
            <person name="Zinshteyn B."/>
            <person name="McCulloch K."/>
            <person name="Iverson T.M."/>
            <person name="Green R."/>
            <person name="Wilson D.N."/>
            <person name="Bachmann B.O."/>
        </authorList>
    </citation>
    <scope>NUCLEOTIDE SEQUENCE</scope>
    <source>
        <strain evidence="2">Africana</strain>
    </source>
</reference>
<dbReference type="PRINTS" id="PR00598">
    <property type="entry name" value="HTHMARR"/>
</dbReference>
<dbReference type="InterPro" id="IPR036388">
    <property type="entry name" value="WH-like_DNA-bd_sf"/>
</dbReference>
<dbReference type="AlphaFoldDB" id="A0A7D6CH70"/>
<dbReference type="Gene3D" id="1.10.10.10">
    <property type="entry name" value="Winged helix-like DNA-binding domain superfamily/Winged helix DNA-binding domain"/>
    <property type="match status" value="1"/>
</dbReference>
<proteinExistence type="predicted"/>
<dbReference type="EMBL" id="CP058905">
    <property type="protein sequence ID" value="QLK01482.1"/>
    <property type="molecule type" value="Genomic_DNA"/>
</dbReference>
<dbReference type="PANTHER" id="PTHR39515:SF2">
    <property type="entry name" value="HTH-TYPE TRANSCRIPTIONAL REGULATOR RV0880"/>
    <property type="match status" value="1"/>
</dbReference>
<accession>A0A7D6CH70</accession>
<dbReference type="GO" id="GO:0003700">
    <property type="term" value="F:DNA-binding transcription factor activity"/>
    <property type="evidence" value="ECO:0007669"/>
    <property type="project" value="InterPro"/>
</dbReference>
<dbReference type="InterPro" id="IPR036390">
    <property type="entry name" value="WH_DNA-bd_sf"/>
</dbReference>
<gene>
    <name evidence="2" type="ORF">HZU44_16455</name>
</gene>
<protein>
    <submittedName>
        <fullName evidence="2">MarR family transcriptional regulator</fullName>
    </submittedName>
</protein>
<feature type="domain" description="HTH marR-type" evidence="1">
    <location>
        <begin position="11"/>
        <end position="143"/>
    </location>
</feature>
<evidence type="ECO:0000313" key="2">
    <source>
        <dbReference type="EMBL" id="QLK01482.1"/>
    </source>
</evidence>
<dbReference type="PANTHER" id="PTHR39515">
    <property type="entry name" value="CONSERVED PROTEIN"/>
    <property type="match status" value="1"/>
</dbReference>
<dbReference type="SMART" id="SM00347">
    <property type="entry name" value="HTH_MARR"/>
    <property type="match status" value="1"/>
</dbReference>
<dbReference type="Pfam" id="PF01047">
    <property type="entry name" value="MarR"/>
    <property type="match status" value="1"/>
</dbReference>
<evidence type="ECO:0000259" key="1">
    <source>
        <dbReference type="PROSITE" id="PS50995"/>
    </source>
</evidence>
<organism evidence="2">
    <name type="scientific">Micromonospora carbonacea</name>
    <dbReference type="NCBI Taxonomy" id="47853"/>
    <lineage>
        <taxon>Bacteria</taxon>
        <taxon>Bacillati</taxon>
        <taxon>Actinomycetota</taxon>
        <taxon>Actinomycetes</taxon>
        <taxon>Micromonosporales</taxon>
        <taxon>Micromonosporaceae</taxon>
        <taxon>Micromonospora</taxon>
    </lineage>
</organism>
<sequence length="143" mass="15724">MSPDTPASPDEEGLAESFWAVARRLRHLSRQTLAPWEINPGHARALGILTRHGAMRLSTLAEHLRIAPRSATEVVDGLQERGLVARRPDPADRRATLVTPTDEGVRVGAAIRTARYAEAERLFGGLSPADRAHLARILRTLRD</sequence>
<dbReference type="InterPro" id="IPR000835">
    <property type="entry name" value="HTH_MarR-typ"/>
</dbReference>